<keyword evidence="6 9" id="KW-0648">Protein biosynthesis</keyword>
<evidence type="ECO:0000256" key="6">
    <source>
        <dbReference type="ARBA" id="ARBA00022917"/>
    </source>
</evidence>
<evidence type="ECO:0000256" key="7">
    <source>
        <dbReference type="ARBA" id="ARBA00031466"/>
    </source>
</evidence>
<evidence type="ECO:0000313" key="13">
    <source>
        <dbReference type="Proteomes" id="UP001430377"/>
    </source>
</evidence>
<dbReference type="SUPFAM" id="SSF100966">
    <property type="entry name" value="Translation initiation factor 2 beta, aIF2beta, N-terminal domain"/>
    <property type="match status" value="1"/>
</dbReference>
<accession>A0AAW4PQW2</accession>
<evidence type="ECO:0000313" key="12">
    <source>
        <dbReference type="EMBL" id="MBX0323636.1"/>
    </source>
</evidence>
<protein>
    <recommendedName>
        <fullName evidence="4 9">Translation initiation factor 2 subunit beta</fullName>
    </recommendedName>
    <alternativeName>
        <fullName evidence="7 9">aIF2-beta</fullName>
    </alternativeName>
    <alternativeName>
        <fullName evidence="8 9">eIF-2-beta</fullName>
    </alternativeName>
</protein>
<evidence type="ECO:0000256" key="8">
    <source>
        <dbReference type="ARBA" id="ARBA00032408"/>
    </source>
</evidence>
<dbReference type="SUPFAM" id="SSF75689">
    <property type="entry name" value="Zinc-binding domain of translation initiation factor 2 beta"/>
    <property type="match status" value="1"/>
</dbReference>
<dbReference type="RefSeq" id="WP_220618592.1">
    <property type="nucleotide sequence ID" value="NZ_RKLR01000003.1"/>
</dbReference>
<reference evidence="12 13" key="1">
    <citation type="submission" date="2021-06" db="EMBL/GenBank/DDBJ databases">
        <title>Halomicroarcula sp. a new haloarchaeum isolated from saline soil.</title>
        <authorList>
            <person name="Duran-Viseras A."/>
            <person name="Sanchez-Porro C."/>
            <person name="Ventosa A."/>
        </authorList>
    </citation>
    <scope>NUCLEOTIDE SEQUENCE [LARGE SCALE GENOMIC DNA]</scope>
    <source>
        <strain evidence="12 13">F13</strain>
    </source>
</reference>
<evidence type="ECO:0000256" key="3">
    <source>
        <dbReference type="ARBA" id="ARBA00011243"/>
    </source>
</evidence>
<feature type="domain" description="Translation initiation factor IF2/IF5" evidence="11">
    <location>
        <begin position="21"/>
        <end position="129"/>
    </location>
</feature>
<dbReference type="Gene3D" id="3.30.30.170">
    <property type="match status" value="1"/>
</dbReference>
<dbReference type="AlphaFoldDB" id="A0AAW4PQW2"/>
<dbReference type="InterPro" id="IPR016189">
    <property type="entry name" value="Transl_init_fac_IF2/IF5_N"/>
</dbReference>
<dbReference type="Proteomes" id="UP001430377">
    <property type="component" value="Unassembled WGS sequence"/>
</dbReference>
<dbReference type="GO" id="GO:0003743">
    <property type="term" value="F:translation initiation factor activity"/>
    <property type="evidence" value="ECO:0007669"/>
    <property type="project" value="UniProtKB-UniRule"/>
</dbReference>
<keyword evidence="5 9" id="KW-0396">Initiation factor</keyword>
<comment type="similarity">
    <text evidence="2 9">Belongs to the eIF-2-beta/eIF-5 family.</text>
</comment>
<evidence type="ECO:0000256" key="9">
    <source>
        <dbReference type="HAMAP-Rule" id="MF_00232"/>
    </source>
</evidence>
<feature type="compositionally biased region" description="Basic and acidic residues" evidence="10">
    <location>
        <begin position="20"/>
        <end position="32"/>
    </location>
</feature>
<dbReference type="NCBIfam" id="NF003067">
    <property type="entry name" value="PRK03988.1"/>
    <property type="match status" value="1"/>
</dbReference>
<keyword evidence="13" id="KW-1185">Reference proteome</keyword>
<name>A0AAW4PQW2_9EURY</name>
<dbReference type="SMART" id="SM00653">
    <property type="entry name" value="eIF2B_5"/>
    <property type="match status" value="1"/>
</dbReference>
<dbReference type="InterPro" id="IPR004458">
    <property type="entry name" value="TIF2_bsu_arc"/>
</dbReference>
<evidence type="ECO:0000256" key="1">
    <source>
        <dbReference type="ARBA" id="ARBA00003323"/>
    </source>
</evidence>
<dbReference type="HAMAP" id="MF_00232">
    <property type="entry name" value="eIF_2_beta"/>
    <property type="match status" value="1"/>
</dbReference>
<evidence type="ECO:0000259" key="11">
    <source>
        <dbReference type="SMART" id="SM00653"/>
    </source>
</evidence>
<gene>
    <name evidence="9" type="primary">eif2b</name>
    <name evidence="12" type="ORF">EGH21_11415</name>
</gene>
<dbReference type="InterPro" id="IPR045196">
    <property type="entry name" value="IF2/IF5"/>
</dbReference>
<evidence type="ECO:0000256" key="4">
    <source>
        <dbReference type="ARBA" id="ARBA00022314"/>
    </source>
</evidence>
<dbReference type="EMBL" id="RKLR01000003">
    <property type="protein sequence ID" value="MBX0323636.1"/>
    <property type="molecule type" value="Genomic_DNA"/>
</dbReference>
<evidence type="ECO:0000256" key="10">
    <source>
        <dbReference type="SAM" id="MobiDB-lite"/>
    </source>
</evidence>
<comment type="function">
    <text evidence="1 9">eIF-2 functions in the early steps of protein synthesis by forming a ternary complex with GTP and initiator tRNA.</text>
</comment>
<proteinExistence type="inferred from homology"/>
<feature type="compositionally biased region" description="Basic and acidic residues" evidence="10">
    <location>
        <begin position="1"/>
        <end position="11"/>
    </location>
</feature>
<evidence type="ECO:0000256" key="5">
    <source>
        <dbReference type="ARBA" id="ARBA00022540"/>
    </source>
</evidence>
<comment type="subunit">
    <text evidence="3 9">Heterotrimer composed of an alpha, a beta and a gamma chain.</text>
</comment>
<dbReference type="InterPro" id="IPR002735">
    <property type="entry name" value="Transl_init_fac_IF2/IF5_dom"/>
</dbReference>
<comment type="caution">
    <text evidence="12">The sequence shown here is derived from an EMBL/GenBank/DDBJ whole genome shotgun (WGS) entry which is preliminary data.</text>
</comment>
<sequence>MDYDDMLDRAISETPDIEGSSERFEVPDPEVRQEGNVSVVENFQSLCNRLGRDPDHVLQFLQTEMGTSAHIDESGRARLTGSFDADRLGAAVDEYVEEFVRCSECGLPDTRLEREGDALLLRCEACGARSATSG</sequence>
<evidence type="ECO:0000256" key="2">
    <source>
        <dbReference type="ARBA" id="ARBA00010397"/>
    </source>
</evidence>
<feature type="region of interest" description="Disordered" evidence="10">
    <location>
        <begin position="1"/>
        <end position="32"/>
    </location>
</feature>
<dbReference type="PANTHER" id="PTHR23001:SF3">
    <property type="entry name" value="EUKARYOTIC TRANSLATION INITIATION FACTOR 2 SUBUNIT 2"/>
    <property type="match status" value="1"/>
</dbReference>
<dbReference type="Pfam" id="PF01873">
    <property type="entry name" value="eIF-5_eIF-2B"/>
    <property type="match status" value="1"/>
</dbReference>
<dbReference type="InterPro" id="IPR016190">
    <property type="entry name" value="Transl_init_fac_IF2/IF5_Zn-bd"/>
</dbReference>
<dbReference type="PANTHER" id="PTHR23001">
    <property type="entry name" value="EUKARYOTIC TRANSLATION INITIATION FACTOR"/>
    <property type="match status" value="1"/>
</dbReference>
<organism evidence="12 13">
    <name type="scientific">Haloarcula rubra</name>
    <dbReference type="NCBI Taxonomy" id="2487747"/>
    <lineage>
        <taxon>Archaea</taxon>
        <taxon>Methanobacteriati</taxon>
        <taxon>Methanobacteriota</taxon>
        <taxon>Stenosarchaea group</taxon>
        <taxon>Halobacteria</taxon>
        <taxon>Halobacteriales</taxon>
        <taxon>Haloarculaceae</taxon>
        <taxon>Haloarcula</taxon>
    </lineage>
</organism>